<gene>
    <name evidence="4" type="ORF">BEMITA_LOCUS113</name>
</gene>
<dbReference type="Proteomes" id="UP001152759">
    <property type="component" value="Unassembled WGS sequence"/>
</dbReference>
<dbReference type="Pfam" id="PF00487">
    <property type="entry name" value="FA_desaturase"/>
    <property type="match status" value="1"/>
</dbReference>
<organism evidence="4 5">
    <name type="scientific">Bemisia tabaci</name>
    <name type="common">Sweetpotato whitefly</name>
    <name type="synonym">Aleurodes tabaci</name>
    <dbReference type="NCBI Taxonomy" id="7038"/>
    <lineage>
        <taxon>Eukaryota</taxon>
        <taxon>Metazoa</taxon>
        <taxon>Ecdysozoa</taxon>
        <taxon>Arthropoda</taxon>
        <taxon>Hexapoda</taxon>
        <taxon>Insecta</taxon>
        <taxon>Pterygota</taxon>
        <taxon>Neoptera</taxon>
        <taxon>Paraneoptera</taxon>
        <taxon>Hemiptera</taxon>
        <taxon>Sternorrhyncha</taxon>
        <taxon>Aleyrodoidea</taxon>
        <taxon>Aleyrodidae</taxon>
        <taxon>Aleyrodinae</taxon>
        <taxon>Bemisia</taxon>
    </lineage>
</organism>
<reference evidence="4" key="1">
    <citation type="submission" date="2021-12" db="EMBL/GenBank/DDBJ databases">
        <authorList>
            <person name="King R."/>
        </authorList>
    </citation>
    <scope>NUCLEOTIDE SEQUENCE</scope>
</reference>
<dbReference type="GO" id="GO:0006629">
    <property type="term" value="P:lipid metabolic process"/>
    <property type="evidence" value="ECO:0007669"/>
    <property type="project" value="InterPro"/>
</dbReference>
<evidence type="ECO:0000256" key="1">
    <source>
        <dbReference type="SAM" id="MobiDB-lite"/>
    </source>
</evidence>
<keyword evidence="5" id="KW-1185">Reference proteome</keyword>
<comment type="caution">
    <text evidence="4">The sequence shown here is derived from an EMBL/GenBank/DDBJ whole genome shotgun (WGS) entry which is preliminary data.</text>
</comment>
<keyword evidence="2" id="KW-0472">Membrane</keyword>
<dbReference type="InterPro" id="IPR012171">
    <property type="entry name" value="Fatty_acid_desaturase"/>
</dbReference>
<feature type="transmembrane region" description="Helical" evidence="2">
    <location>
        <begin position="209"/>
        <end position="230"/>
    </location>
</feature>
<evidence type="ECO:0000259" key="3">
    <source>
        <dbReference type="Pfam" id="PF00487"/>
    </source>
</evidence>
<dbReference type="AlphaFoldDB" id="A0AAI8UUT0"/>
<evidence type="ECO:0000313" key="4">
    <source>
        <dbReference type="EMBL" id="CAH0746967.1"/>
    </source>
</evidence>
<protein>
    <recommendedName>
        <fullName evidence="3">Fatty acid desaturase domain-containing protein</fullName>
    </recommendedName>
</protein>
<dbReference type="GO" id="GO:0016491">
    <property type="term" value="F:oxidoreductase activity"/>
    <property type="evidence" value="ECO:0007669"/>
    <property type="project" value="InterPro"/>
</dbReference>
<keyword evidence="2" id="KW-1133">Transmembrane helix</keyword>
<proteinExistence type="predicted"/>
<evidence type="ECO:0000313" key="5">
    <source>
        <dbReference type="Proteomes" id="UP001152759"/>
    </source>
</evidence>
<dbReference type="EMBL" id="CAKKNF020000013">
    <property type="protein sequence ID" value="CAH0746967.1"/>
    <property type="molecule type" value="Genomic_DNA"/>
</dbReference>
<dbReference type="InterPro" id="IPR005804">
    <property type="entry name" value="FA_desaturase_dom"/>
</dbReference>
<accession>A0AAI8UUT0</accession>
<feature type="transmembrane region" description="Helical" evidence="2">
    <location>
        <begin position="236"/>
        <end position="257"/>
    </location>
</feature>
<feature type="region of interest" description="Disordered" evidence="1">
    <location>
        <begin position="60"/>
        <end position="90"/>
    </location>
</feature>
<keyword evidence="2" id="KW-0812">Transmembrane</keyword>
<dbReference type="CDD" id="cd03507">
    <property type="entry name" value="Delta12-FADS-like"/>
    <property type="match status" value="1"/>
</dbReference>
<dbReference type="PANTHER" id="PTHR32100">
    <property type="entry name" value="OMEGA-6 FATTY ACID DESATURASE, CHLOROPLASTIC"/>
    <property type="match status" value="1"/>
</dbReference>
<evidence type="ECO:0000256" key="2">
    <source>
        <dbReference type="SAM" id="Phobius"/>
    </source>
</evidence>
<feature type="transmembrane region" description="Helical" evidence="2">
    <location>
        <begin position="376"/>
        <end position="395"/>
    </location>
</feature>
<name>A0AAI8UUT0_BEMTA</name>
<sequence length="773" mass="86567">MDFWRRSAEISSRDRVRNDRVRQIMEVENDIVFDVMTKQLVWYGHVNRMTEERLPKKMVDWVPPGRRRRGGTPGESSEKARATGRRGGGGCWKSAKGVKLAKSQFKYKASNWRTITLATNFGSVGSGARFGFPGGSKECQRDVRIGKASRAYSRDYKMGVQSDCNGNHLPEAPRRRAPTARPPFTLADLKRAVPAHCFERSLPRSAAHVLADVGAYVLLGVAGSALIPALPWWGALLAWPLHWFLQGTLMIGLWVLAHECGHHAFSRYKRVNDAVGFAIHTSLLVPYFSLQVSHARHHANTGSAEHDELFCPKQRSGLGTLHRLTENPAGRILKSVLSMAAGWPLYLAINITGRSYEGLASHFDPFSPIFRDSHRLKVLLSDLGIVTMIGTLYYLGATFGLWWLTCHYLMPFVFLNGWLVVVAYLNHTHPALPRYASQEWDWLRGALSTVDRDYWVFNHLLHHITDTHVMHHLLPTIPHYHAVEASEAIKPILGAYYNYDSTPILKAFLRESIECLFIEPQSEGDGVLWFSGRFHHDGFFTEFKNFLVNLTRPSFYGPLVSLLATISATVARALANLVIVLLSPSYYLETVPRALLSLGKAIAELLTPIVESIAPLASSKFYRETLPSAAVAPFTASFYREVWHILAAVWDYSFMAAENFLSIMSAFAQVYLLVGETVKNLVLGLLNTRISINVSYSHDTVRNLLASPLKGKVMPNFAPQEKLTTMLSKGDFTSQRFSGILVVVLAHSVGRSSQKIQDSRCKKNLPQKILGKN</sequence>
<feature type="domain" description="Fatty acid desaturase" evidence="3">
    <location>
        <begin position="238"/>
        <end position="498"/>
    </location>
</feature>